<feature type="region of interest" description="Disordered" evidence="1">
    <location>
        <begin position="26"/>
        <end position="117"/>
    </location>
</feature>
<feature type="compositionally biased region" description="Low complexity" evidence="1">
    <location>
        <begin position="477"/>
        <end position="486"/>
    </location>
</feature>
<feature type="region of interest" description="Disordered" evidence="1">
    <location>
        <begin position="268"/>
        <end position="292"/>
    </location>
</feature>
<proteinExistence type="predicted"/>
<feature type="compositionally biased region" description="Low complexity" evidence="1">
    <location>
        <begin position="446"/>
        <end position="455"/>
    </location>
</feature>
<protein>
    <submittedName>
        <fullName evidence="2">Uncharacterized protein</fullName>
    </submittedName>
</protein>
<feature type="compositionally biased region" description="Basic residues" evidence="1">
    <location>
        <begin position="26"/>
        <end position="39"/>
    </location>
</feature>
<feature type="compositionally biased region" description="Low complexity" evidence="1">
    <location>
        <begin position="274"/>
        <end position="285"/>
    </location>
</feature>
<organism evidence="2 3">
    <name type="scientific">Phytophthora pseudosyringae</name>
    <dbReference type="NCBI Taxonomy" id="221518"/>
    <lineage>
        <taxon>Eukaryota</taxon>
        <taxon>Sar</taxon>
        <taxon>Stramenopiles</taxon>
        <taxon>Oomycota</taxon>
        <taxon>Peronosporomycetes</taxon>
        <taxon>Peronosporales</taxon>
        <taxon>Peronosporaceae</taxon>
        <taxon>Phytophthora</taxon>
    </lineage>
</organism>
<dbReference type="OrthoDB" id="110618at2759"/>
<sequence>MAASSTEPPPKHVKLRYRALAYVRRIGRHRQPARPRATSRRSCADLGGARPQRRFSDSGGPRPVVRIPSKKGFTDSGGARPMVRIGSRRSFADSTGTPGEIKVNSRSRVRKKSRKTRRHRFLASLRGHGGHHFRLFCGCCVEQEAFDPGETPLFHWGVGFDDSYYDTPSNQRLSSGTRFRLELCGLHVTSRNKEPAGLSVDRSSIGARAASFDSGFGFTCASPVACPPPLGLSTTRTLPTALQLRSRDGTGSGKFTLYTGNRGFSSTGFKRKAPSTSSGYPSYTPTTPPSPFMNDFTPAGTFNSTRARSRVSVGCNGWPLNDDDPAIVGWYRRRSSSEVKPTPILTHLSQVAEVTRESDAAFDREAPKRYKRDPRVSLAAVVTSPKPPLAPLPSSRASSPVTTRVSFVILSQDGSVSSSSGEPGWLANSEIAMVPLPASPPPPSTTPTSRDSYSSGLEWQGEGSTMAEPKTKRRRSTGSSSDSSGGLRFENRSTESVYTETSLSASLRLTRSHSPRTMKRALLPGSRPRKGRRSHSHSASPRRSRRLFHLGFRAKSPVQMEPSPSIVFIDCPP</sequence>
<accession>A0A8T1W5N1</accession>
<feature type="compositionally biased region" description="Basic residues" evidence="1">
    <location>
        <begin position="510"/>
        <end position="519"/>
    </location>
</feature>
<feature type="region of interest" description="Disordered" evidence="1">
    <location>
        <begin position="433"/>
        <end position="546"/>
    </location>
</feature>
<gene>
    <name evidence="2" type="ORF">PHYPSEUDO_013366</name>
</gene>
<dbReference type="Proteomes" id="UP000694044">
    <property type="component" value="Unassembled WGS sequence"/>
</dbReference>
<name>A0A8T1W5N1_9STRA</name>
<evidence type="ECO:0000313" key="2">
    <source>
        <dbReference type="EMBL" id="KAG7387968.1"/>
    </source>
</evidence>
<dbReference type="AlphaFoldDB" id="A0A8T1W5N1"/>
<dbReference type="EMBL" id="JAGDFM010000069">
    <property type="protein sequence ID" value="KAG7387968.1"/>
    <property type="molecule type" value="Genomic_DNA"/>
</dbReference>
<feature type="compositionally biased region" description="Basic residues" evidence="1">
    <location>
        <begin position="527"/>
        <end position="546"/>
    </location>
</feature>
<reference evidence="2" key="1">
    <citation type="submission" date="2021-02" db="EMBL/GenBank/DDBJ databases">
        <authorList>
            <person name="Palmer J.M."/>
        </authorList>
    </citation>
    <scope>NUCLEOTIDE SEQUENCE</scope>
    <source>
        <strain evidence="2">SCRP734</strain>
    </source>
</reference>
<comment type="caution">
    <text evidence="2">The sequence shown here is derived from an EMBL/GenBank/DDBJ whole genome shotgun (WGS) entry which is preliminary data.</text>
</comment>
<evidence type="ECO:0000313" key="3">
    <source>
        <dbReference type="Proteomes" id="UP000694044"/>
    </source>
</evidence>
<feature type="compositionally biased region" description="Low complexity" evidence="1">
    <location>
        <begin position="499"/>
        <end position="509"/>
    </location>
</feature>
<evidence type="ECO:0000256" key="1">
    <source>
        <dbReference type="SAM" id="MobiDB-lite"/>
    </source>
</evidence>
<feature type="compositionally biased region" description="Basic residues" evidence="1">
    <location>
        <begin position="105"/>
        <end position="117"/>
    </location>
</feature>
<keyword evidence="3" id="KW-1185">Reference proteome</keyword>